<feature type="transmembrane region" description="Helical" evidence="1">
    <location>
        <begin position="123"/>
        <end position="142"/>
    </location>
</feature>
<accession>A0ABU8HAV3</accession>
<dbReference type="RefSeq" id="WP_336585855.1">
    <property type="nucleotide sequence ID" value="NZ_JBBAXC010000003.1"/>
</dbReference>
<dbReference type="InterPro" id="IPR053150">
    <property type="entry name" value="Teicoplanin_resist-assoc"/>
</dbReference>
<organism evidence="3 4">
    <name type="scientific">Bacillus spongiae</name>
    <dbReference type="NCBI Taxonomy" id="2683610"/>
    <lineage>
        <taxon>Bacteria</taxon>
        <taxon>Bacillati</taxon>
        <taxon>Bacillota</taxon>
        <taxon>Bacilli</taxon>
        <taxon>Bacillales</taxon>
        <taxon>Bacillaceae</taxon>
        <taxon>Bacillus</taxon>
    </lineage>
</organism>
<feature type="domain" description="VanZ-like" evidence="2">
    <location>
        <begin position="13"/>
        <end position="143"/>
    </location>
</feature>
<feature type="transmembrane region" description="Helical" evidence="1">
    <location>
        <begin position="7"/>
        <end position="27"/>
    </location>
</feature>
<dbReference type="Pfam" id="PF04892">
    <property type="entry name" value="VanZ"/>
    <property type="match status" value="1"/>
</dbReference>
<dbReference type="InterPro" id="IPR006976">
    <property type="entry name" value="VanZ-like"/>
</dbReference>
<name>A0ABU8HAV3_9BACI</name>
<keyword evidence="1" id="KW-0812">Transmembrane</keyword>
<dbReference type="PANTHER" id="PTHR36834">
    <property type="entry name" value="MEMBRANE PROTEIN-RELATED"/>
    <property type="match status" value="1"/>
</dbReference>
<dbReference type="EMBL" id="JBBAXC010000003">
    <property type="protein sequence ID" value="MEI5906422.1"/>
    <property type="molecule type" value="Genomic_DNA"/>
</dbReference>
<proteinExistence type="predicted"/>
<keyword evidence="4" id="KW-1185">Reference proteome</keyword>
<dbReference type="PANTHER" id="PTHR36834:SF1">
    <property type="entry name" value="INTEGRAL MEMBRANE PROTEIN"/>
    <property type="match status" value="1"/>
</dbReference>
<feature type="transmembrane region" description="Helical" evidence="1">
    <location>
        <begin position="73"/>
        <end position="91"/>
    </location>
</feature>
<sequence>MQKVLKVGLGISFIIYLFILVVILFLGQRAYTDLSLLEYIKRSSNIIPFNTISKYITAIFDGSMNINIPIQNLFGNVILFFPMGVYLPFFIKKVNKVSAFFILMVVLIFWVEFIQLVTRRGSFDINDFILNVLGALIGLAIWKSKTIEKYLNRTNHDSLTKSVH</sequence>
<evidence type="ECO:0000256" key="1">
    <source>
        <dbReference type="SAM" id="Phobius"/>
    </source>
</evidence>
<gene>
    <name evidence="3" type="ORF">WAK64_05060</name>
</gene>
<evidence type="ECO:0000313" key="4">
    <source>
        <dbReference type="Proteomes" id="UP001312865"/>
    </source>
</evidence>
<keyword evidence="1" id="KW-1133">Transmembrane helix</keyword>
<evidence type="ECO:0000313" key="3">
    <source>
        <dbReference type="EMBL" id="MEI5906422.1"/>
    </source>
</evidence>
<feature type="transmembrane region" description="Helical" evidence="1">
    <location>
        <begin position="98"/>
        <end position="117"/>
    </location>
</feature>
<reference evidence="3 4" key="1">
    <citation type="journal article" date="2018" name="J. Microbiol.">
        <title>Bacillus spongiae sp. nov., isolated from sponge of Jeju Island.</title>
        <authorList>
            <person name="Lee G.E."/>
            <person name="Im W.T."/>
            <person name="Park J.S."/>
        </authorList>
    </citation>
    <scope>NUCLEOTIDE SEQUENCE [LARGE SCALE GENOMIC DNA]</scope>
    <source>
        <strain evidence="3 4">135PIL107-10</strain>
    </source>
</reference>
<evidence type="ECO:0000259" key="2">
    <source>
        <dbReference type="Pfam" id="PF04892"/>
    </source>
</evidence>
<protein>
    <submittedName>
        <fullName evidence="3">VanZ family protein</fullName>
    </submittedName>
</protein>
<keyword evidence="1" id="KW-0472">Membrane</keyword>
<dbReference type="Proteomes" id="UP001312865">
    <property type="component" value="Unassembled WGS sequence"/>
</dbReference>
<comment type="caution">
    <text evidence="3">The sequence shown here is derived from an EMBL/GenBank/DDBJ whole genome shotgun (WGS) entry which is preliminary data.</text>
</comment>